<gene>
    <name evidence="1" type="ORF">CBRE1094_LOCUS41600</name>
</gene>
<sequence>MKFGSGDFVKLFADFGDTDSFKLVPAVRKVGSPCVDEGSCDYEKATLCAFEGAAAKIQVTFLACMDEQEGVSALEATKACSSKSGLDYDIIASCYTSDHAQDLLAAASKTFNSYLPGRTTIPHTFVNDDDVSASYDALKSALCANGSSASVCARVTTDTSCVV</sequence>
<accession>A0A7S2J939</accession>
<dbReference type="Gene3D" id="3.40.30.10">
    <property type="entry name" value="Glutaredoxin"/>
    <property type="match status" value="1"/>
</dbReference>
<dbReference type="AlphaFoldDB" id="A0A7S2J939"/>
<protein>
    <submittedName>
        <fullName evidence="1">Uncharacterized protein</fullName>
    </submittedName>
</protein>
<dbReference type="EMBL" id="HBGU01076295">
    <property type="protein sequence ID" value="CAD9541236.1"/>
    <property type="molecule type" value="Transcribed_RNA"/>
</dbReference>
<evidence type="ECO:0000313" key="1">
    <source>
        <dbReference type="EMBL" id="CAD9541236.1"/>
    </source>
</evidence>
<organism evidence="1">
    <name type="scientific">Haptolina brevifila</name>
    <dbReference type="NCBI Taxonomy" id="156173"/>
    <lineage>
        <taxon>Eukaryota</taxon>
        <taxon>Haptista</taxon>
        <taxon>Haptophyta</taxon>
        <taxon>Prymnesiophyceae</taxon>
        <taxon>Prymnesiales</taxon>
        <taxon>Prymnesiaceae</taxon>
        <taxon>Haptolina</taxon>
    </lineage>
</organism>
<name>A0A7S2J939_9EUKA</name>
<proteinExistence type="predicted"/>
<reference evidence="1" key="1">
    <citation type="submission" date="2021-01" db="EMBL/GenBank/DDBJ databases">
        <authorList>
            <person name="Corre E."/>
            <person name="Pelletier E."/>
            <person name="Niang G."/>
            <person name="Scheremetjew M."/>
            <person name="Finn R."/>
            <person name="Kale V."/>
            <person name="Holt S."/>
            <person name="Cochrane G."/>
            <person name="Meng A."/>
            <person name="Brown T."/>
            <person name="Cohen L."/>
        </authorList>
    </citation>
    <scope>NUCLEOTIDE SEQUENCE</scope>
    <source>
        <strain evidence="1">UTEX LB 985</strain>
    </source>
</reference>